<organism evidence="2">
    <name type="scientific">Rhizophora mucronata</name>
    <name type="common">Asiatic mangrove</name>
    <dbReference type="NCBI Taxonomy" id="61149"/>
    <lineage>
        <taxon>Eukaryota</taxon>
        <taxon>Viridiplantae</taxon>
        <taxon>Streptophyta</taxon>
        <taxon>Embryophyta</taxon>
        <taxon>Tracheophyta</taxon>
        <taxon>Spermatophyta</taxon>
        <taxon>Magnoliopsida</taxon>
        <taxon>eudicotyledons</taxon>
        <taxon>Gunneridae</taxon>
        <taxon>Pentapetalae</taxon>
        <taxon>rosids</taxon>
        <taxon>fabids</taxon>
        <taxon>Malpighiales</taxon>
        <taxon>Rhizophoraceae</taxon>
        <taxon>Rhizophora</taxon>
    </lineage>
</organism>
<accession>A0A2P2QUQ6</accession>
<reference evidence="2" key="1">
    <citation type="submission" date="2018-02" db="EMBL/GenBank/DDBJ databases">
        <title>Rhizophora mucronata_Transcriptome.</title>
        <authorList>
            <person name="Meera S.P."/>
            <person name="Sreeshan A."/>
            <person name="Augustine A."/>
        </authorList>
    </citation>
    <scope>NUCLEOTIDE SEQUENCE</scope>
    <source>
        <tissue evidence="2">Leaf</tissue>
    </source>
</reference>
<protein>
    <submittedName>
        <fullName evidence="2">Uncharacterized protein</fullName>
    </submittedName>
</protein>
<evidence type="ECO:0000313" key="2">
    <source>
        <dbReference type="EMBL" id="MBX70742.1"/>
    </source>
</evidence>
<dbReference type="EMBL" id="GGEC01090258">
    <property type="protein sequence ID" value="MBX70742.1"/>
    <property type="molecule type" value="Transcribed_RNA"/>
</dbReference>
<sequence>MRDGLKNSCSLRSKHPQHSSNISRHNIPPRSHHPWIWSPPELDFEDRTGYLWWDSQLEVGLRMDLVQLMMEVGDMLL</sequence>
<dbReference type="AlphaFoldDB" id="A0A2P2QUQ6"/>
<proteinExistence type="predicted"/>
<evidence type="ECO:0000256" key="1">
    <source>
        <dbReference type="SAM" id="MobiDB-lite"/>
    </source>
</evidence>
<feature type="region of interest" description="Disordered" evidence="1">
    <location>
        <begin position="1"/>
        <end position="31"/>
    </location>
</feature>
<name>A0A2P2QUQ6_RHIMU</name>